<dbReference type="STRING" id="1314778.A0A5C3NSW5"/>
<reference evidence="1 2" key="1">
    <citation type="journal article" date="2019" name="Nat. Ecol. Evol.">
        <title>Megaphylogeny resolves global patterns of mushroom evolution.</title>
        <authorList>
            <person name="Varga T."/>
            <person name="Krizsan K."/>
            <person name="Foldi C."/>
            <person name="Dima B."/>
            <person name="Sanchez-Garcia M."/>
            <person name="Sanchez-Ramirez S."/>
            <person name="Szollosi G.J."/>
            <person name="Szarkandi J.G."/>
            <person name="Papp V."/>
            <person name="Albert L."/>
            <person name="Andreopoulos W."/>
            <person name="Angelini C."/>
            <person name="Antonin V."/>
            <person name="Barry K.W."/>
            <person name="Bougher N.L."/>
            <person name="Buchanan P."/>
            <person name="Buyck B."/>
            <person name="Bense V."/>
            <person name="Catcheside P."/>
            <person name="Chovatia M."/>
            <person name="Cooper J."/>
            <person name="Damon W."/>
            <person name="Desjardin D."/>
            <person name="Finy P."/>
            <person name="Geml J."/>
            <person name="Haridas S."/>
            <person name="Hughes K."/>
            <person name="Justo A."/>
            <person name="Karasinski D."/>
            <person name="Kautmanova I."/>
            <person name="Kiss B."/>
            <person name="Kocsube S."/>
            <person name="Kotiranta H."/>
            <person name="LaButti K.M."/>
            <person name="Lechner B.E."/>
            <person name="Liimatainen K."/>
            <person name="Lipzen A."/>
            <person name="Lukacs Z."/>
            <person name="Mihaltcheva S."/>
            <person name="Morgado L.N."/>
            <person name="Niskanen T."/>
            <person name="Noordeloos M.E."/>
            <person name="Ohm R.A."/>
            <person name="Ortiz-Santana B."/>
            <person name="Ovrebo C."/>
            <person name="Racz N."/>
            <person name="Riley R."/>
            <person name="Savchenko A."/>
            <person name="Shiryaev A."/>
            <person name="Soop K."/>
            <person name="Spirin V."/>
            <person name="Szebenyi C."/>
            <person name="Tomsovsky M."/>
            <person name="Tulloss R.E."/>
            <person name="Uehling J."/>
            <person name="Grigoriev I.V."/>
            <person name="Vagvolgyi C."/>
            <person name="Papp T."/>
            <person name="Martin F.M."/>
            <person name="Miettinen O."/>
            <person name="Hibbett D.S."/>
            <person name="Nagy L.G."/>
        </authorList>
    </citation>
    <scope>NUCLEOTIDE SEQUENCE [LARGE SCALE GENOMIC DNA]</scope>
    <source>
        <strain evidence="1 2">HHB13444</strain>
    </source>
</reference>
<accession>A0A5C3NSW5</accession>
<organism evidence="1 2">
    <name type="scientific">Polyporus arcularius HHB13444</name>
    <dbReference type="NCBI Taxonomy" id="1314778"/>
    <lineage>
        <taxon>Eukaryota</taxon>
        <taxon>Fungi</taxon>
        <taxon>Dikarya</taxon>
        <taxon>Basidiomycota</taxon>
        <taxon>Agaricomycotina</taxon>
        <taxon>Agaricomycetes</taxon>
        <taxon>Polyporales</taxon>
        <taxon>Polyporaceae</taxon>
        <taxon>Polyporus</taxon>
    </lineage>
</organism>
<dbReference type="Proteomes" id="UP000308197">
    <property type="component" value="Unassembled WGS sequence"/>
</dbReference>
<evidence type="ECO:0000313" key="1">
    <source>
        <dbReference type="EMBL" id="TFK80341.1"/>
    </source>
</evidence>
<dbReference type="InParanoid" id="A0A5C3NSW5"/>
<dbReference type="AlphaFoldDB" id="A0A5C3NSW5"/>
<proteinExistence type="predicted"/>
<dbReference type="EMBL" id="ML211795">
    <property type="protein sequence ID" value="TFK80341.1"/>
    <property type="molecule type" value="Genomic_DNA"/>
</dbReference>
<gene>
    <name evidence="1" type="ORF">K466DRAFT_441185</name>
</gene>
<sequence>RVLYIVFHGGGMRLFKRAPEKLIEVKDLLETFRFECHGDGKPSLDIVAPIAKNPSDRKRFGQPWTLFLILGKEEDALRKYLLWQQVFSIHPTLSFSVHAAIPGQPWTVMVLTGASGAVDESDDAVKQVLTAIKKALWGNIDFCVFAAKLVAKHWGASGNMAELAKLATDSLDLTCVRAELSGSEKLVPAYLIYAKPPTTDRAEYQDWVAYFTAPGEYWREFYQLKVNAAVVDCKLCKEASHCACDCPLAKAAGWQG</sequence>
<keyword evidence="2" id="KW-1185">Reference proteome</keyword>
<feature type="non-terminal residue" evidence="1">
    <location>
        <position position="1"/>
    </location>
</feature>
<protein>
    <submittedName>
        <fullName evidence="1">Uncharacterized protein</fullName>
    </submittedName>
</protein>
<name>A0A5C3NSW5_9APHY</name>
<feature type="non-terminal residue" evidence="1">
    <location>
        <position position="256"/>
    </location>
</feature>
<evidence type="ECO:0000313" key="2">
    <source>
        <dbReference type="Proteomes" id="UP000308197"/>
    </source>
</evidence>